<name>A0A085WGL5_9BACT</name>
<evidence type="ECO:0008006" key="4">
    <source>
        <dbReference type="Google" id="ProtNLM"/>
    </source>
</evidence>
<organism evidence="2 3">
    <name type="scientific">Hyalangium minutum</name>
    <dbReference type="NCBI Taxonomy" id="394096"/>
    <lineage>
        <taxon>Bacteria</taxon>
        <taxon>Pseudomonadati</taxon>
        <taxon>Myxococcota</taxon>
        <taxon>Myxococcia</taxon>
        <taxon>Myxococcales</taxon>
        <taxon>Cystobacterineae</taxon>
        <taxon>Archangiaceae</taxon>
        <taxon>Hyalangium</taxon>
    </lineage>
</organism>
<dbReference type="EMBL" id="JMCB01000009">
    <property type="protein sequence ID" value="KFE66828.1"/>
    <property type="molecule type" value="Genomic_DNA"/>
</dbReference>
<evidence type="ECO:0000256" key="1">
    <source>
        <dbReference type="SAM" id="MobiDB-lite"/>
    </source>
</evidence>
<protein>
    <recommendedName>
        <fullName evidence="4">Peptidase S1 domain-containing protein</fullName>
    </recommendedName>
</protein>
<dbReference type="AlphaFoldDB" id="A0A085WGL5"/>
<accession>A0A085WGL5</accession>
<reference evidence="2 3" key="1">
    <citation type="submission" date="2014-04" db="EMBL/GenBank/DDBJ databases">
        <title>Genome assembly of Hyalangium minutum DSM 14724.</title>
        <authorList>
            <person name="Sharma G."/>
            <person name="Subramanian S."/>
        </authorList>
    </citation>
    <scope>NUCLEOTIDE SEQUENCE [LARGE SCALE GENOMIC DNA]</scope>
    <source>
        <strain evidence="2 3">DSM 14724</strain>
    </source>
</reference>
<evidence type="ECO:0000313" key="3">
    <source>
        <dbReference type="Proteomes" id="UP000028725"/>
    </source>
</evidence>
<dbReference type="Proteomes" id="UP000028725">
    <property type="component" value="Unassembled WGS sequence"/>
</dbReference>
<keyword evidence="3" id="KW-1185">Reference proteome</keyword>
<proteinExistence type="predicted"/>
<sequence>MMTGYGHDRVVGGRHGARYFKKSQVTRAPTSEDPRALYAQQGSSLYEGFDGGPCFREEGEGRWLVGISGLSTKEGLSFTSTFFFRDWLNSELERARVTGVAESSATPPMAPRGRVLDAAP</sequence>
<feature type="region of interest" description="Disordered" evidence="1">
    <location>
        <begin position="99"/>
        <end position="120"/>
    </location>
</feature>
<gene>
    <name evidence="2" type="ORF">DB31_9042</name>
</gene>
<comment type="caution">
    <text evidence="2">The sequence shown here is derived from an EMBL/GenBank/DDBJ whole genome shotgun (WGS) entry which is preliminary data.</text>
</comment>
<evidence type="ECO:0000313" key="2">
    <source>
        <dbReference type="EMBL" id="KFE66828.1"/>
    </source>
</evidence>